<organism evidence="2 3">
    <name type="scientific">Kytococcus schroeteri</name>
    <dbReference type="NCBI Taxonomy" id="138300"/>
    <lineage>
        <taxon>Bacteria</taxon>
        <taxon>Bacillati</taxon>
        <taxon>Actinomycetota</taxon>
        <taxon>Actinomycetes</taxon>
        <taxon>Micrococcales</taxon>
        <taxon>Kytococcaceae</taxon>
        <taxon>Kytococcus</taxon>
    </lineage>
</organism>
<gene>
    <name evidence="2" type="ORF">CYJ76_06420</name>
</gene>
<dbReference type="EMBL" id="PKIZ01000010">
    <property type="protein sequence ID" value="PKZ41692.1"/>
    <property type="molecule type" value="Genomic_DNA"/>
</dbReference>
<dbReference type="Pfam" id="PF24254">
    <property type="entry name" value="DUF7455"/>
    <property type="match status" value="1"/>
</dbReference>
<reference evidence="2 3" key="1">
    <citation type="submission" date="2017-12" db="EMBL/GenBank/DDBJ databases">
        <title>Phylogenetic diversity of female urinary microbiome.</title>
        <authorList>
            <person name="Thomas-White K."/>
            <person name="Wolfe A.J."/>
        </authorList>
    </citation>
    <scope>NUCLEOTIDE SEQUENCE [LARGE SCALE GENOMIC DNA]</scope>
    <source>
        <strain evidence="2 3">UMB1298</strain>
    </source>
</reference>
<dbReference type="InterPro" id="IPR055878">
    <property type="entry name" value="DUF7455"/>
</dbReference>
<evidence type="ECO:0000313" key="2">
    <source>
        <dbReference type="EMBL" id="PKZ41692.1"/>
    </source>
</evidence>
<keyword evidence="3" id="KW-1185">Reference proteome</keyword>
<proteinExistence type="predicted"/>
<evidence type="ECO:0000259" key="1">
    <source>
        <dbReference type="Pfam" id="PF24254"/>
    </source>
</evidence>
<sequence length="64" mass="6943">METAVAPVLTAADRCDRCGARAYVRVTLAGSPLHFCAHHGQEHLPALQDRADVEVLDETHLLHG</sequence>
<dbReference type="AlphaFoldDB" id="A0A2I1PAN8"/>
<dbReference type="OrthoDB" id="3539048at2"/>
<protein>
    <recommendedName>
        <fullName evidence="1">DUF7455 domain-containing protein</fullName>
    </recommendedName>
</protein>
<accession>A0A2I1PAN8</accession>
<feature type="domain" description="DUF7455" evidence="1">
    <location>
        <begin position="9"/>
        <end position="61"/>
    </location>
</feature>
<dbReference type="Proteomes" id="UP000234206">
    <property type="component" value="Unassembled WGS sequence"/>
</dbReference>
<dbReference type="RefSeq" id="WP_083323351.1">
    <property type="nucleotide sequence ID" value="NZ_JBHLVH010000028.1"/>
</dbReference>
<evidence type="ECO:0000313" key="3">
    <source>
        <dbReference type="Proteomes" id="UP000234206"/>
    </source>
</evidence>
<comment type="caution">
    <text evidence="2">The sequence shown here is derived from an EMBL/GenBank/DDBJ whole genome shotgun (WGS) entry which is preliminary data.</text>
</comment>
<name>A0A2I1PAN8_9MICO</name>